<evidence type="ECO:0000313" key="1">
    <source>
        <dbReference type="EMBL" id="GBN09825.1"/>
    </source>
</evidence>
<dbReference type="Proteomes" id="UP000499080">
    <property type="component" value="Unassembled WGS sequence"/>
</dbReference>
<sequence>MYHLRKKLTAADIRSFLNKIFCWYTKMLMKLHVNKSLIALCSKASVHIQSGTIRRGYTGLQKQTVQLRSTSEKFDFKTHCVLCAEEITDSHLEAQTKKEIRQRNIVHKVELDSVRDSFLKAAETRGDHWGEKIITSIKDQDLTAKDARYHLFCQRKLYRLPSETEAKRGYRPARNIDEAMEYIYSYLEEKSEECQFSMEELLNQIQGEFYPDIRTVKNRLFQKKYGEDIVIAETCNQKCTACFRNLGKKILTKSWYDNKKSDPQEEKLRVVKAAANIILGDIALRHTIHLSTHHLTIF</sequence>
<comment type="caution">
    <text evidence="1">The sequence shown here is derived from an EMBL/GenBank/DDBJ whole genome shotgun (WGS) entry which is preliminary data.</text>
</comment>
<accession>A0A4Y2L583</accession>
<dbReference type="AlphaFoldDB" id="A0A4Y2L583"/>
<protein>
    <submittedName>
        <fullName evidence="1">Uncharacterized protein</fullName>
    </submittedName>
</protein>
<dbReference type="OrthoDB" id="6753017at2759"/>
<dbReference type="EMBL" id="BGPR01005397">
    <property type="protein sequence ID" value="GBN09825.1"/>
    <property type="molecule type" value="Genomic_DNA"/>
</dbReference>
<proteinExistence type="predicted"/>
<keyword evidence="2" id="KW-1185">Reference proteome</keyword>
<gene>
    <name evidence="1" type="ORF">AVEN_224496_1</name>
</gene>
<evidence type="ECO:0000313" key="2">
    <source>
        <dbReference type="Proteomes" id="UP000499080"/>
    </source>
</evidence>
<name>A0A4Y2L583_ARAVE</name>
<reference evidence="1 2" key="1">
    <citation type="journal article" date="2019" name="Sci. Rep.">
        <title>Orb-weaving spider Araneus ventricosus genome elucidates the spidroin gene catalogue.</title>
        <authorList>
            <person name="Kono N."/>
            <person name="Nakamura H."/>
            <person name="Ohtoshi R."/>
            <person name="Moran D.A.P."/>
            <person name="Shinohara A."/>
            <person name="Yoshida Y."/>
            <person name="Fujiwara M."/>
            <person name="Mori M."/>
            <person name="Tomita M."/>
            <person name="Arakawa K."/>
        </authorList>
    </citation>
    <scope>NUCLEOTIDE SEQUENCE [LARGE SCALE GENOMIC DNA]</scope>
</reference>
<organism evidence="1 2">
    <name type="scientific">Araneus ventricosus</name>
    <name type="common">Orbweaver spider</name>
    <name type="synonym">Epeira ventricosa</name>
    <dbReference type="NCBI Taxonomy" id="182803"/>
    <lineage>
        <taxon>Eukaryota</taxon>
        <taxon>Metazoa</taxon>
        <taxon>Ecdysozoa</taxon>
        <taxon>Arthropoda</taxon>
        <taxon>Chelicerata</taxon>
        <taxon>Arachnida</taxon>
        <taxon>Araneae</taxon>
        <taxon>Araneomorphae</taxon>
        <taxon>Entelegynae</taxon>
        <taxon>Araneoidea</taxon>
        <taxon>Araneidae</taxon>
        <taxon>Araneus</taxon>
    </lineage>
</organism>